<organism evidence="2 3">
    <name type="scientific">Clostridium isatidis</name>
    <dbReference type="NCBI Taxonomy" id="182773"/>
    <lineage>
        <taxon>Bacteria</taxon>
        <taxon>Bacillati</taxon>
        <taxon>Bacillota</taxon>
        <taxon>Clostridia</taxon>
        <taxon>Eubacteriales</taxon>
        <taxon>Clostridiaceae</taxon>
        <taxon>Clostridium</taxon>
    </lineage>
</organism>
<dbReference type="AlphaFoldDB" id="A0A343JC06"/>
<dbReference type="InterPro" id="IPR003495">
    <property type="entry name" value="CobW/HypB/UreG_nucleotide-bd"/>
</dbReference>
<dbReference type="SUPFAM" id="SSF52540">
    <property type="entry name" value="P-loop containing nucleoside triphosphate hydrolases"/>
    <property type="match status" value="1"/>
</dbReference>
<proteinExistence type="predicted"/>
<feature type="domain" description="CobW/HypB/UreG nucleotide-binding" evidence="1">
    <location>
        <begin position="7"/>
        <end position="167"/>
    </location>
</feature>
<dbReference type="KEGG" id="cia:BEN51_06105"/>
<evidence type="ECO:0000259" key="1">
    <source>
        <dbReference type="Pfam" id="PF02492"/>
    </source>
</evidence>
<dbReference type="InterPro" id="IPR027417">
    <property type="entry name" value="P-loop_NTPase"/>
</dbReference>
<name>A0A343JC06_9CLOT</name>
<dbReference type="RefSeq" id="WP_164704090.1">
    <property type="nucleotide sequence ID" value="NZ_CP016786.1"/>
</dbReference>
<dbReference type="EMBL" id="CP016786">
    <property type="protein sequence ID" value="ASW43064.1"/>
    <property type="molecule type" value="Genomic_DNA"/>
</dbReference>
<dbReference type="Gene3D" id="3.40.50.300">
    <property type="entry name" value="P-loop containing nucleotide triphosphate hydrolases"/>
    <property type="match status" value="1"/>
</dbReference>
<evidence type="ECO:0000313" key="2">
    <source>
        <dbReference type="EMBL" id="ASW43064.1"/>
    </source>
</evidence>
<sequence>MKCKLEIVTGFLGSGKTTFINSYIKTDICRNERLLIILLEMGNKKVDSSVKSIYLKEIDELKDIIIKNNKNNVYNRIIIEVNGTMPLIKIGNLLRDKNIKKKINFYGNYFLGNCENLDVYIRNMGELIIPFLQSSKLILLNNINKIDKERKKTLIKTVENINLTAPILLIDSIERLDEDLQLNKYFKHAFIDKLFNKYIKKGVSNAN</sequence>
<accession>A0A343JC06</accession>
<protein>
    <recommendedName>
        <fullName evidence="1">CobW/HypB/UreG nucleotide-binding domain-containing protein</fullName>
    </recommendedName>
</protein>
<dbReference type="Proteomes" id="UP000264883">
    <property type="component" value="Chromosome"/>
</dbReference>
<keyword evidence="3" id="KW-1185">Reference proteome</keyword>
<gene>
    <name evidence="2" type="ORF">BEN51_06105</name>
</gene>
<dbReference type="Pfam" id="PF02492">
    <property type="entry name" value="cobW"/>
    <property type="match status" value="1"/>
</dbReference>
<evidence type="ECO:0000313" key="3">
    <source>
        <dbReference type="Proteomes" id="UP000264883"/>
    </source>
</evidence>
<reference evidence="2 3" key="1">
    <citation type="submission" date="2016-08" db="EMBL/GenBank/DDBJ databases">
        <title>Complete Genome Sequence Of The Indigo Reducing Clostridium isatidis DSM15098.</title>
        <authorList>
            <person name="Little G.T."/>
            <person name="Minton N.P."/>
        </authorList>
    </citation>
    <scope>NUCLEOTIDE SEQUENCE [LARGE SCALE GENOMIC DNA]</scope>
    <source>
        <strain evidence="2 3">DSM 15098</strain>
    </source>
</reference>